<keyword evidence="8" id="KW-1185">Reference proteome</keyword>
<dbReference type="GO" id="GO:0004674">
    <property type="term" value="F:protein serine/threonine kinase activity"/>
    <property type="evidence" value="ECO:0007669"/>
    <property type="project" value="UniProtKB-KW"/>
</dbReference>
<dbReference type="Proteomes" id="UP000604046">
    <property type="component" value="Unassembled WGS sequence"/>
</dbReference>
<dbReference type="AlphaFoldDB" id="A0A812LGU2"/>
<keyword evidence="2" id="KW-0808">Transferase</keyword>
<dbReference type="SUPFAM" id="SSF56112">
    <property type="entry name" value="Protein kinase-like (PK-like)"/>
    <property type="match status" value="1"/>
</dbReference>
<dbReference type="PANTHER" id="PTHR24346">
    <property type="entry name" value="MAP/MICROTUBULE AFFINITY-REGULATING KINASE"/>
    <property type="match status" value="1"/>
</dbReference>
<keyword evidence="3" id="KW-0547">Nucleotide-binding</keyword>
<dbReference type="InterPro" id="IPR000719">
    <property type="entry name" value="Prot_kinase_dom"/>
</dbReference>
<keyword evidence="1" id="KW-0723">Serine/threonine-protein kinase</keyword>
<dbReference type="GO" id="GO:0035556">
    <property type="term" value="P:intracellular signal transduction"/>
    <property type="evidence" value="ECO:0007669"/>
    <property type="project" value="TreeGrafter"/>
</dbReference>
<organism evidence="7 8">
    <name type="scientific">Symbiodinium natans</name>
    <dbReference type="NCBI Taxonomy" id="878477"/>
    <lineage>
        <taxon>Eukaryota</taxon>
        <taxon>Sar</taxon>
        <taxon>Alveolata</taxon>
        <taxon>Dinophyceae</taxon>
        <taxon>Suessiales</taxon>
        <taxon>Symbiodiniaceae</taxon>
        <taxon>Symbiodinium</taxon>
    </lineage>
</organism>
<dbReference type="InterPro" id="IPR011009">
    <property type="entry name" value="Kinase-like_dom_sf"/>
</dbReference>
<dbReference type="PANTHER" id="PTHR24346:SF82">
    <property type="entry name" value="KP78A-RELATED"/>
    <property type="match status" value="1"/>
</dbReference>
<keyword evidence="4" id="KW-0418">Kinase</keyword>
<reference evidence="7" key="1">
    <citation type="submission" date="2021-02" db="EMBL/GenBank/DDBJ databases">
        <authorList>
            <person name="Dougan E. K."/>
            <person name="Rhodes N."/>
            <person name="Thang M."/>
            <person name="Chan C."/>
        </authorList>
    </citation>
    <scope>NUCLEOTIDE SEQUENCE</scope>
</reference>
<dbReference type="OrthoDB" id="425738at2759"/>
<dbReference type="PROSITE" id="PS00108">
    <property type="entry name" value="PROTEIN_KINASE_ST"/>
    <property type="match status" value="1"/>
</dbReference>
<evidence type="ECO:0000313" key="8">
    <source>
        <dbReference type="Proteomes" id="UP000604046"/>
    </source>
</evidence>
<feature type="domain" description="Protein kinase" evidence="6">
    <location>
        <begin position="1"/>
        <end position="206"/>
    </location>
</feature>
<comment type="caution">
    <text evidence="7">The sequence shown here is derived from an EMBL/GenBank/DDBJ whole genome shotgun (WGS) entry which is preliminary data.</text>
</comment>
<evidence type="ECO:0000256" key="4">
    <source>
        <dbReference type="ARBA" id="ARBA00022777"/>
    </source>
</evidence>
<name>A0A812LGU2_9DINO</name>
<evidence type="ECO:0000256" key="5">
    <source>
        <dbReference type="ARBA" id="ARBA00022840"/>
    </source>
</evidence>
<dbReference type="InterPro" id="IPR008271">
    <property type="entry name" value="Ser/Thr_kinase_AS"/>
</dbReference>
<dbReference type="GO" id="GO:0005737">
    <property type="term" value="C:cytoplasm"/>
    <property type="evidence" value="ECO:0007669"/>
    <property type="project" value="TreeGrafter"/>
</dbReference>
<evidence type="ECO:0000256" key="3">
    <source>
        <dbReference type="ARBA" id="ARBA00022741"/>
    </source>
</evidence>
<evidence type="ECO:0000313" key="7">
    <source>
        <dbReference type="EMBL" id="CAE7240842.1"/>
    </source>
</evidence>
<evidence type="ECO:0000259" key="6">
    <source>
        <dbReference type="PROSITE" id="PS50011"/>
    </source>
</evidence>
<dbReference type="CDD" id="cd00180">
    <property type="entry name" value="PKc"/>
    <property type="match status" value="1"/>
</dbReference>
<keyword evidence="5" id="KW-0067">ATP-binding</keyword>
<evidence type="ECO:0000256" key="1">
    <source>
        <dbReference type="ARBA" id="ARBA00022527"/>
    </source>
</evidence>
<dbReference type="Pfam" id="PF00069">
    <property type="entry name" value="Pkinase"/>
    <property type="match status" value="1"/>
</dbReference>
<sequence length="258" mass="28229">MLHLLGKSPYIVSLHGIYDSEREFWTVMELCAGGRVSDWLRRHPNTATTVSKQLLEAVGHLHTRLICHLDIKPDNVLLSGAGEVRLCDFVTACQLQQADQQLVGKCGTIDFRAPEVEGGGAYNGLKADVYSLGRTLQVVKELREAKCAWPELEEILPRMIRHEPQARPDIESIQKYLTDSQGAQLDWSSLESISYEQALVENSPLLPCVIAGKAAPPKEGKQATGATGAAGAKPAMKAACRSSYCRRSSDSQTLFPQA</sequence>
<dbReference type="GO" id="GO:0005524">
    <property type="term" value="F:ATP binding"/>
    <property type="evidence" value="ECO:0007669"/>
    <property type="project" value="UniProtKB-KW"/>
</dbReference>
<gene>
    <name evidence="7" type="primary">Brsk1</name>
    <name evidence="7" type="ORF">SNAT2548_LOCUS10825</name>
</gene>
<dbReference type="PROSITE" id="PS50011">
    <property type="entry name" value="PROTEIN_KINASE_DOM"/>
    <property type="match status" value="1"/>
</dbReference>
<protein>
    <submittedName>
        <fullName evidence="7">Brsk1 protein</fullName>
    </submittedName>
</protein>
<dbReference type="SMART" id="SM00220">
    <property type="entry name" value="S_TKc"/>
    <property type="match status" value="1"/>
</dbReference>
<evidence type="ECO:0000256" key="2">
    <source>
        <dbReference type="ARBA" id="ARBA00022679"/>
    </source>
</evidence>
<accession>A0A812LGU2</accession>
<dbReference type="EMBL" id="CAJNDS010000921">
    <property type="protein sequence ID" value="CAE7240842.1"/>
    <property type="molecule type" value="Genomic_DNA"/>
</dbReference>
<dbReference type="Gene3D" id="1.10.510.10">
    <property type="entry name" value="Transferase(Phosphotransferase) domain 1"/>
    <property type="match status" value="1"/>
</dbReference>
<proteinExistence type="predicted"/>